<dbReference type="SUPFAM" id="SSF158634">
    <property type="entry name" value="RPA2825-like"/>
    <property type="match status" value="1"/>
</dbReference>
<dbReference type="Pfam" id="PF12200">
    <property type="entry name" value="DUF3597"/>
    <property type="match status" value="1"/>
</dbReference>
<evidence type="ECO:0000313" key="2">
    <source>
        <dbReference type="EMBL" id="OBV11421.1"/>
    </source>
</evidence>
<dbReference type="AlphaFoldDB" id="A0A1A7BI73"/>
<organism evidence="2 3">
    <name type="scientific">Erythrobacter dokdonensis DSW-74</name>
    <dbReference type="NCBI Taxonomy" id="1300349"/>
    <lineage>
        <taxon>Bacteria</taxon>
        <taxon>Pseudomonadati</taxon>
        <taxon>Pseudomonadota</taxon>
        <taxon>Alphaproteobacteria</taxon>
        <taxon>Sphingomonadales</taxon>
        <taxon>Erythrobacteraceae</taxon>
        <taxon>Erythrobacter/Porphyrobacter group</taxon>
        <taxon>Erythrobacter</taxon>
    </lineage>
</organism>
<dbReference type="InterPro" id="IPR022016">
    <property type="entry name" value="DUF3597"/>
</dbReference>
<dbReference type="EMBL" id="LZYB01000002">
    <property type="protein sequence ID" value="OBV11421.1"/>
    <property type="molecule type" value="Genomic_DNA"/>
</dbReference>
<dbReference type="RefSeq" id="WP_084439840.1">
    <property type="nucleotide sequence ID" value="NZ_LZYB01000002.1"/>
</dbReference>
<comment type="caution">
    <text evidence="2">The sequence shown here is derived from an EMBL/GenBank/DDBJ whole genome shotgun (WGS) entry which is preliminary data.</text>
</comment>
<feature type="domain" description="DUF3597" evidence="1">
    <location>
        <begin position="4"/>
        <end position="116"/>
    </location>
</feature>
<evidence type="ECO:0000313" key="3">
    <source>
        <dbReference type="Proteomes" id="UP000092484"/>
    </source>
</evidence>
<dbReference type="Proteomes" id="UP000092484">
    <property type="component" value="Unassembled WGS sequence"/>
</dbReference>
<keyword evidence="3" id="KW-1185">Reference proteome</keyword>
<reference evidence="2 3" key="1">
    <citation type="submission" date="2016-06" db="EMBL/GenBank/DDBJ databases">
        <title>Genome sequence of Porphyrobacter dokdonensis DSW-74.</title>
        <authorList>
            <person name="Kim J.F."/>
            <person name="Song J.Y."/>
        </authorList>
    </citation>
    <scope>NUCLEOTIDE SEQUENCE [LARGE SCALE GENOMIC DNA]</scope>
    <source>
        <strain evidence="2 3">DSW-74</strain>
    </source>
</reference>
<gene>
    <name evidence="2" type="ORF">I603_0864</name>
</gene>
<proteinExistence type="predicted"/>
<evidence type="ECO:0000259" key="1">
    <source>
        <dbReference type="Pfam" id="PF12200"/>
    </source>
</evidence>
<name>A0A1A7BI73_9SPHN</name>
<dbReference type="PATRIC" id="fig|1300349.4.peg.861"/>
<dbReference type="STRING" id="1300349.I603_0864"/>
<protein>
    <submittedName>
        <fullName evidence="2">DUF3597 domain-containing protein</fullName>
    </submittedName>
</protein>
<sequence>MMGIFSSIKNAIFGSGKEEKKAAAPAPAAAEPTVPAAAISEEEMMARIAAMPDADKYNWKTSIVDLMKMVGIDPSYGNRKELAGELGMTDYEGTAEQNIALHHAVLNLLALEGGKVTGILKD</sequence>
<accession>A0A1A7BI73</accession>